<evidence type="ECO:0000256" key="4">
    <source>
        <dbReference type="ARBA" id="ARBA00022679"/>
    </source>
</evidence>
<dbReference type="InterPro" id="IPR013655">
    <property type="entry name" value="PAS_fold_3"/>
</dbReference>
<dbReference type="Pfam" id="PF08447">
    <property type="entry name" value="PAS_3"/>
    <property type="match status" value="1"/>
</dbReference>
<evidence type="ECO:0000313" key="7">
    <source>
        <dbReference type="EMBL" id="GJD47896.1"/>
    </source>
</evidence>
<dbReference type="NCBIfam" id="TIGR00229">
    <property type="entry name" value="sensory_box"/>
    <property type="match status" value="1"/>
</dbReference>
<reference evidence="7" key="2">
    <citation type="submission" date="2021-08" db="EMBL/GenBank/DDBJ databases">
        <authorList>
            <person name="Tani A."/>
            <person name="Ola A."/>
            <person name="Ogura Y."/>
            <person name="Katsura K."/>
            <person name="Hayashi T."/>
        </authorList>
    </citation>
    <scope>NUCLEOTIDE SEQUENCE</scope>
    <source>
        <strain evidence="7">KCTC 52305</strain>
    </source>
</reference>
<dbReference type="Gene3D" id="2.10.70.100">
    <property type="match status" value="1"/>
</dbReference>
<protein>
    <recommendedName>
        <fullName evidence="2">histidine kinase</fullName>
        <ecNumber evidence="2">2.7.13.3</ecNumber>
    </recommendedName>
</protein>
<gene>
    <name evidence="7" type="ORF">OPKNFCMD_0608</name>
</gene>
<evidence type="ECO:0000259" key="6">
    <source>
        <dbReference type="Pfam" id="PF08447"/>
    </source>
</evidence>
<dbReference type="PANTHER" id="PTHR43304:SF1">
    <property type="entry name" value="PAC DOMAIN-CONTAINING PROTEIN"/>
    <property type="match status" value="1"/>
</dbReference>
<keyword evidence="5" id="KW-0418">Kinase</keyword>
<reference evidence="7" key="1">
    <citation type="journal article" date="2021" name="Front. Microbiol.">
        <title>Comprehensive Comparative Genomics and Phenotyping of Methylobacterium Species.</title>
        <authorList>
            <person name="Alessa O."/>
            <person name="Ogura Y."/>
            <person name="Fujitani Y."/>
            <person name="Takami H."/>
            <person name="Hayashi T."/>
            <person name="Sahin N."/>
            <person name="Tani A."/>
        </authorList>
    </citation>
    <scope>NUCLEOTIDE SEQUENCE</scope>
    <source>
        <strain evidence="7">KCTC 52305</strain>
    </source>
</reference>
<dbReference type="EMBL" id="BPQH01000002">
    <property type="protein sequence ID" value="GJD47896.1"/>
    <property type="molecule type" value="Genomic_DNA"/>
</dbReference>
<keyword evidence="3" id="KW-0597">Phosphoprotein</keyword>
<dbReference type="Gene3D" id="3.30.450.20">
    <property type="entry name" value="PAS domain"/>
    <property type="match status" value="1"/>
</dbReference>
<comment type="caution">
    <text evidence="7">The sequence shown here is derived from an EMBL/GenBank/DDBJ whole genome shotgun (WGS) entry which is preliminary data.</text>
</comment>
<keyword evidence="4" id="KW-0808">Transferase</keyword>
<dbReference type="EC" id="2.7.13.3" evidence="2"/>
<evidence type="ECO:0000256" key="2">
    <source>
        <dbReference type="ARBA" id="ARBA00012438"/>
    </source>
</evidence>
<dbReference type="InterPro" id="IPR000014">
    <property type="entry name" value="PAS"/>
</dbReference>
<sequence length="196" mass="21942">MMQFPGARPTLLSFSCPLNKIGTWQRELETDIFRVDDLVAEMYGLDPDRLDAGYTSRDIISGVHPDDREYVRRHVARALSVPGPYVAEYRTRARDGSIRHVAALGRCYHDPAGRPVRVTGVSIDLTEQDRGLTPYVAVAPPAADHPLERAADLCIAARQAIGETHQPFLLKLADMLLMELGRVLGRRARAERRRLC</sequence>
<proteinExistence type="predicted"/>
<dbReference type="InterPro" id="IPR052162">
    <property type="entry name" value="Sensor_kinase/Photoreceptor"/>
</dbReference>
<keyword evidence="8" id="KW-1185">Reference proteome</keyword>
<dbReference type="RefSeq" id="WP_162501600.1">
    <property type="nucleotide sequence ID" value="NZ_BPQH01000002.1"/>
</dbReference>
<name>A0ABQ4QRG0_9HYPH</name>
<dbReference type="CDD" id="cd00130">
    <property type="entry name" value="PAS"/>
    <property type="match status" value="1"/>
</dbReference>
<evidence type="ECO:0000313" key="8">
    <source>
        <dbReference type="Proteomes" id="UP001055167"/>
    </source>
</evidence>
<organism evidence="7 8">
    <name type="scientific">Methylobacterium crusticola</name>
    <dbReference type="NCBI Taxonomy" id="1697972"/>
    <lineage>
        <taxon>Bacteria</taxon>
        <taxon>Pseudomonadati</taxon>
        <taxon>Pseudomonadota</taxon>
        <taxon>Alphaproteobacteria</taxon>
        <taxon>Hyphomicrobiales</taxon>
        <taxon>Methylobacteriaceae</taxon>
        <taxon>Methylobacterium</taxon>
    </lineage>
</organism>
<dbReference type="InterPro" id="IPR035965">
    <property type="entry name" value="PAS-like_dom_sf"/>
</dbReference>
<dbReference type="PANTHER" id="PTHR43304">
    <property type="entry name" value="PHYTOCHROME-LIKE PROTEIN CPH1"/>
    <property type="match status" value="1"/>
</dbReference>
<dbReference type="Proteomes" id="UP001055167">
    <property type="component" value="Unassembled WGS sequence"/>
</dbReference>
<comment type="catalytic activity">
    <reaction evidence="1">
        <text>ATP + protein L-histidine = ADP + protein N-phospho-L-histidine.</text>
        <dbReference type="EC" id="2.7.13.3"/>
    </reaction>
</comment>
<evidence type="ECO:0000256" key="5">
    <source>
        <dbReference type="ARBA" id="ARBA00022777"/>
    </source>
</evidence>
<evidence type="ECO:0000256" key="3">
    <source>
        <dbReference type="ARBA" id="ARBA00022553"/>
    </source>
</evidence>
<evidence type="ECO:0000256" key="1">
    <source>
        <dbReference type="ARBA" id="ARBA00000085"/>
    </source>
</evidence>
<accession>A0ABQ4QRG0</accession>
<dbReference type="SUPFAM" id="SSF55785">
    <property type="entry name" value="PYP-like sensor domain (PAS domain)"/>
    <property type="match status" value="1"/>
</dbReference>
<feature type="domain" description="PAS fold-3" evidence="6">
    <location>
        <begin position="34"/>
        <end position="121"/>
    </location>
</feature>